<dbReference type="GO" id="GO:0016020">
    <property type="term" value="C:membrane"/>
    <property type="evidence" value="ECO:0007669"/>
    <property type="project" value="UniProtKB-SubCell"/>
</dbReference>
<sequence length="91" mass="10230">MSRRKVIVKRLNAIQNFGAMDVLCTDKTGTLTQDNIFLEHHLDVDGVKNSRVLMLAWLNSSSQSGARNVMDRAVLRFGEGRIAPIDKNAFR</sequence>
<accession>A0A379SQ09</accession>
<protein>
    <submittedName>
        <fullName evidence="8">Magnesium transporting ATPase, P-type 1</fullName>
        <ecNumber evidence="8">3.6.3.2</ecNumber>
    </submittedName>
</protein>
<keyword evidence="6" id="KW-1133">Transmembrane helix</keyword>
<dbReference type="EMBL" id="UGXD01000002">
    <property type="protein sequence ID" value="SUG30811.1"/>
    <property type="molecule type" value="Genomic_DNA"/>
</dbReference>
<keyword evidence="8" id="KW-0378">Hydrolase</keyword>
<keyword evidence="7" id="KW-0472">Membrane</keyword>
<reference evidence="8 9" key="1">
    <citation type="submission" date="2018-06" db="EMBL/GenBank/DDBJ databases">
        <authorList>
            <consortium name="Pathogen Informatics"/>
            <person name="Doyle S."/>
        </authorList>
    </citation>
    <scope>NUCLEOTIDE SEQUENCE [LARGE SCALE GENOMIC DNA]</scope>
    <source>
        <strain evidence="8 9">NCTC7304</strain>
    </source>
</reference>
<evidence type="ECO:0000256" key="4">
    <source>
        <dbReference type="ARBA" id="ARBA00022840"/>
    </source>
</evidence>
<dbReference type="Gene3D" id="3.40.1110.10">
    <property type="entry name" value="Calcium-transporting ATPase, cytoplasmic domain N"/>
    <property type="match status" value="1"/>
</dbReference>
<dbReference type="GO" id="GO:0016787">
    <property type="term" value="F:hydrolase activity"/>
    <property type="evidence" value="ECO:0007669"/>
    <property type="project" value="UniProtKB-KW"/>
</dbReference>
<evidence type="ECO:0000256" key="7">
    <source>
        <dbReference type="ARBA" id="ARBA00023136"/>
    </source>
</evidence>
<keyword evidence="2" id="KW-0812">Transmembrane</keyword>
<dbReference type="FunFam" id="3.40.50.1000:FF:000001">
    <property type="entry name" value="Phospholipid-transporting ATPase IC"/>
    <property type="match status" value="1"/>
</dbReference>
<evidence type="ECO:0000256" key="3">
    <source>
        <dbReference type="ARBA" id="ARBA00022741"/>
    </source>
</evidence>
<dbReference type="PROSITE" id="PS00154">
    <property type="entry name" value="ATPASE_E1_E2"/>
    <property type="match status" value="1"/>
</dbReference>
<dbReference type="GO" id="GO:0015662">
    <property type="term" value="F:P-type ion transporter activity"/>
    <property type="evidence" value="ECO:0007669"/>
    <property type="project" value="UniProtKB-ARBA"/>
</dbReference>
<proteinExistence type="predicted"/>
<dbReference type="PANTHER" id="PTHR42861">
    <property type="entry name" value="CALCIUM-TRANSPORTING ATPASE"/>
    <property type="match status" value="1"/>
</dbReference>
<evidence type="ECO:0000313" key="8">
    <source>
        <dbReference type="EMBL" id="SUG30811.1"/>
    </source>
</evidence>
<keyword evidence="4" id="KW-0067">ATP-binding</keyword>
<gene>
    <name evidence="8" type="primary">mgtB_4</name>
    <name evidence="8" type="ORF">NCTC7304_00163</name>
</gene>
<keyword evidence="5" id="KW-1278">Translocase</keyword>
<keyword evidence="3" id="KW-0547">Nucleotide-binding</keyword>
<evidence type="ECO:0000256" key="1">
    <source>
        <dbReference type="ARBA" id="ARBA00004141"/>
    </source>
</evidence>
<dbReference type="AlphaFoldDB" id="A0A379SQ09"/>
<dbReference type="EC" id="3.6.3.2" evidence="8"/>
<organism evidence="8 9">
    <name type="scientific">Salmonella enterica subsp. arizonae</name>
    <dbReference type="NCBI Taxonomy" id="59203"/>
    <lineage>
        <taxon>Bacteria</taxon>
        <taxon>Pseudomonadati</taxon>
        <taxon>Pseudomonadota</taxon>
        <taxon>Gammaproteobacteria</taxon>
        <taxon>Enterobacterales</taxon>
        <taxon>Enterobacteriaceae</taxon>
        <taxon>Salmonella</taxon>
    </lineage>
</organism>
<dbReference type="Proteomes" id="UP000254762">
    <property type="component" value="Unassembled WGS sequence"/>
</dbReference>
<evidence type="ECO:0000313" key="9">
    <source>
        <dbReference type="Proteomes" id="UP000254762"/>
    </source>
</evidence>
<dbReference type="InterPro" id="IPR018303">
    <property type="entry name" value="ATPase_P-typ_P_site"/>
</dbReference>
<evidence type="ECO:0000256" key="5">
    <source>
        <dbReference type="ARBA" id="ARBA00022967"/>
    </source>
</evidence>
<dbReference type="InterPro" id="IPR023214">
    <property type="entry name" value="HAD_sf"/>
</dbReference>
<evidence type="ECO:0000256" key="2">
    <source>
        <dbReference type="ARBA" id="ARBA00022692"/>
    </source>
</evidence>
<dbReference type="GO" id="GO:0005524">
    <property type="term" value="F:ATP binding"/>
    <property type="evidence" value="ECO:0007669"/>
    <property type="project" value="UniProtKB-KW"/>
</dbReference>
<comment type="subcellular location">
    <subcellularLocation>
        <location evidence="1">Membrane</location>
        <topology evidence="1">Multi-pass membrane protein</topology>
    </subcellularLocation>
</comment>
<dbReference type="Gene3D" id="1.20.1110.10">
    <property type="entry name" value="Calcium-transporting ATPase, transmembrane domain"/>
    <property type="match status" value="1"/>
</dbReference>
<dbReference type="InterPro" id="IPR023299">
    <property type="entry name" value="ATPase_P-typ_cyto_dom_N"/>
</dbReference>
<evidence type="ECO:0000256" key="6">
    <source>
        <dbReference type="ARBA" id="ARBA00022989"/>
    </source>
</evidence>
<name>A0A379SQ09_SALER</name>
<dbReference type="Gene3D" id="3.40.50.1000">
    <property type="entry name" value="HAD superfamily/HAD-like"/>
    <property type="match status" value="1"/>
</dbReference>